<dbReference type="InterPro" id="IPR007696">
    <property type="entry name" value="DNA_mismatch_repair_MutS_core"/>
</dbReference>
<dbReference type="Pfam" id="PF05192">
    <property type="entry name" value="MutS_III"/>
    <property type="match status" value="1"/>
</dbReference>
<dbReference type="STRING" id="857967.G0QX73"/>
<dbReference type="GO" id="GO:0140664">
    <property type="term" value="F:ATP-dependent DNA damage sensor activity"/>
    <property type="evidence" value="ECO:0007669"/>
    <property type="project" value="InterPro"/>
</dbReference>
<accession>G0QX73</accession>
<dbReference type="SUPFAM" id="SSF48334">
    <property type="entry name" value="DNA repair protein MutS, domain III"/>
    <property type="match status" value="1"/>
</dbReference>
<dbReference type="InterPro" id="IPR045076">
    <property type="entry name" value="MutS"/>
</dbReference>
<feature type="non-terminal residue" evidence="7">
    <location>
        <position position="705"/>
    </location>
</feature>
<dbReference type="Pfam" id="PF05190">
    <property type="entry name" value="MutS_IV"/>
    <property type="match status" value="1"/>
</dbReference>
<dbReference type="SMART" id="SM00533">
    <property type="entry name" value="MUTSd"/>
    <property type="match status" value="1"/>
</dbReference>
<dbReference type="PIRSF" id="PIRSF005813">
    <property type="entry name" value="MSH2"/>
    <property type="match status" value="1"/>
</dbReference>
<dbReference type="SMART" id="SM00534">
    <property type="entry name" value="MUTSac"/>
    <property type="match status" value="1"/>
</dbReference>
<evidence type="ECO:0000256" key="3">
    <source>
        <dbReference type="ARBA" id="ARBA00022840"/>
    </source>
</evidence>
<gene>
    <name evidence="7" type="ORF">IMG5_138850</name>
</gene>
<dbReference type="InterPro" id="IPR011184">
    <property type="entry name" value="DNA_mismatch_repair_Msh2"/>
</dbReference>
<evidence type="ECO:0000256" key="2">
    <source>
        <dbReference type="ARBA" id="ARBA00022741"/>
    </source>
</evidence>
<evidence type="ECO:0000259" key="6">
    <source>
        <dbReference type="PROSITE" id="PS00486"/>
    </source>
</evidence>
<dbReference type="OrthoDB" id="295033at2759"/>
<keyword evidence="5" id="KW-0234">DNA repair</keyword>
<dbReference type="InterPro" id="IPR007861">
    <property type="entry name" value="DNA_mismatch_repair_MutS_clamp"/>
</dbReference>
<evidence type="ECO:0000313" key="8">
    <source>
        <dbReference type="Proteomes" id="UP000008983"/>
    </source>
</evidence>
<dbReference type="eggNOG" id="KOG0219">
    <property type="taxonomic scope" value="Eukaryota"/>
</dbReference>
<dbReference type="GO" id="GO:0006298">
    <property type="term" value="P:mismatch repair"/>
    <property type="evidence" value="ECO:0007669"/>
    <property type="project" value="InterPro"/>
</dbReference>
<dbReference type="GO" id="GO:0030983">
    <property type="term" value="F:mismatched DNA binding"/>
    <property type="evidence" value="ECO:0007669"/>
    <property type="project" value="InterPro"/>
</dbReference>
<evidence type="ECO:0000256" key="4">
    <source>
        <dbReference type="ARBA" id="ARBA00023125"/>
    </source>
</evidence>
<dbReference type="Pfam" id="PF00488">
    <property type="entry name" value="MutS_V"/>
    <property type="match status" value="1"/>
</dbReference>
<organism evidence="7 8">
    <name type="scientific">Ichthyophthirius multifiliis</name>
    <name type="common">White spot disease agent</name>
    <name type="synonym">Ich</name>
    <dbReference type="NCBI Taxonomy" id="5932"/>
    <lineage>
        <taxon>Eukaryota</taxon>
        <taxon>Sar</taxon>
        <taxon>Alveolata</taxon>
        <taxon>Ciliophora</taxon>
        <taxon>Intramacronucleata</taxon>
        <taxon>Oligohymenophorea</taxon>
        <taxon>Hymenostomatida</taxon>
        <taxon>Ophryoglenina</taxon>
        <taxon>Ichthyophthirius</taxon>
    </lineage>
</organism>
<dbReference type="SUPFAM" id="SSF52540">
    <property type="entry name" value="P-loop containing nucleoside triphosphate hydrolases"/>
    <property type="match status" value="1"/>
</dbReference>
<protein>
    <recommendedName>
        <fullName evidence="6">DNA mismatch repair proteins mutS family domain-containing protein</fullName>
    </recommendedName>
</protein>
<evidence type="ECO:0000256" key="5">
    <source>
        <dbReference type="ARBA" id="ARBA00023204"/>
    </source>
</evidence>
<dbReference type="EMBL" id="GL984038">
    <property type="protein sequence ID" value="EGR30181.1"/>
    <property type="molecule type" value="Genomic_DNA"/>
</dbReference>
<dbReference type="PROSITE" id="PS00486">
    <property type="entry name" value="DNA_MISMATCH_REPAIR_2"/>
    <property type="match status" value="1"/>
</dbReference>
<proteinExistence type="inferred from homology"/>
<dbReference type="PANTHER" id="PTHR11361">
    <property type="entry name" value="DNA MISMATCH REPAIR PROTEIN MUTS FAMILY MEMBER"/>
    <property type="match status" value="1"/>
</dbReference>
<dbReference type="Gene3D" id="3.30.420.110">
    <property type="entry name" value="MutS, connector domain"/>
    <property type="match status" value="1"/>
</dbReference>
<dbReference type="InterPro" id="IPR027417">
    <property type="entry name" value="P-loop_NTPase"/>
</dbReference>
<dbReference type="FunCoup" id="G0QX73">
    <property type="interactions" value="441"/>
</dbReference>
<reference evidence="7 8" key="1">
    <citation type="submission" date="2011-07" db="EMBL/GenBank/DDBJ databases">
        <authorList>
            <person name="Coyne R."/>
            <person name="Brami D."/>
            <person name="Johnson J."/>
            <person name="Hostetler J."/>
            <person name="Hannick L."/>
            <person name="Clark T."/>
            <person name="Cassidy-Hanley D."/>
            <person name="Inman J."/>
        </authorList>
    </citation>
    <scope>NUCLEOTIDE SEQUENCE [LARGE SCALE GENOMIC DNA]</scope>
    <source>
        <strain evidence="7 8">G5</strain>
    </source>
</reference>
<feature type="domain" description="DNA mismatch repair proteins mutS family" evidence="6">
    <location>
        <begin position="626"/>
        <end position="642"/>
    </location>
</feature>
<name>G0QX73_ICHMU</name>
<dbReference type="AlphaFoldDB" id="G0QX73"/>
<keyword evidence="4" id="KW-0238">DNA-binding</keyword>
<dbReference type="InterPro" id="IPR036678">
    <property type="entry name" value="MutS_con_dom_sf"/>
</dbReference>
<dbReference type="GO" id="GO:0006312">
    <property type="term" value="P:mitotic recombination"/>
    <property type="evidence" value="ECO:0007669"/>
    <property type="project" value="TreeGrafter"/>
</dbReference>
<dbReference type="InterPro" id="IPR000432">
    <property type="entry name" value="DNA_mismatch_repair_MutS_C"/>
</dbReference>
<dbReference type="Proteomes" id="UP000008983">
    <property type="component" value="Unassembled WGS sequence"/>
</dbReference>
<dbReference type="Gene3D" id="3.40.50.300">
    <property type="entry name" value="P-loop containing nucleotide triphosphate hydrolases"/>
    <property type="match status" value="1"/>
</dbReference>
<dbReference type="GO" id="GO:0032301">
    <property type="term" value="C:MutSalpha complex"/>
    <property type="evidence" value="ECO:0007669"/>
    <property type="project" value="TreeGrafter"/>
</dbReference>
<dbReference type="GeneID" id="14906297"/>
<sequence length="705" mass="81796">MIEEKEIEYQDEKNIIILCTNFDYQNGIRQVSAAIINYDQRKFQITEFQDSEHFSNFESLLVQTNPQDQQTKFVLYINYPDLQTEKEKIQDIIGQCDIQSIQEREKKYFLEKNYTEDINKLLKKSLQQHIQESTLTSALQCLNCAVLDQQLSKDQSNFKQFTLEKFVLNKFMKLDLAAINALLIFPKQQDQYRKSLMGGAEQSFQTLVDLLDKCKTQIGSRLLRRWIRQPLQDEEEINKRLDIVEYLIQKNDLRNYLQTDFLRKIADLDKLYVKFYKVASNKKHNCNLSDCIKVYSLVENMNLLYQYLENQENTQISENQLLNPLFELQNQFNKLQSMIKQSIDLEKAKSQNEYMVNPMFSPALTEISKKMKTIQSEINSLKQEYARELGVEIKIVDSNTHTYLFEGKKKETDDAFRRKNHQKYKIISMKKTTILYTTEDLQSLVAEYNCISDEYTQEQKQVVDKILAVVSSYYPAMENASSYISQLDVLSTFAQLVVNSPTKYTKPDIQVQNNRINLVQCRHPCLEVVDNNCVPNDCYMDKEKSRFHIITGPNMGGKSTYIRQVALCVLLAHVGCYIPAEKAEMPVIDAIITRVGASDMQIRGISTFMSEMLEASCMLKTASEKSLIIIDELGRGTATNEGFGLAWAISEYIVEKIQGFCLFATHFHEMTKMGKEMKGVVNYYVDCVAVNNKLTMQYRVKEGFA</sequence>
<dbReference type="RefSeq" id="XP_004031417.1">
    <property type="nucleotide sequence ID" value="XM_004031369.1"/>
</dbReference>
<evidence type="ECO:0000256" key="1">
    <source>
        <dbReference type="ARBA" id="ARBA00006271"/>
    </source>
</evidence>
<dbReference type="Gene3D" id="1.10.1420.10">
    <property type="match status" value="2"/>
</dbReference>
<keyword evidence="8" id="KW-1185">Reference proteome</keyword>
<dbReference type="InParanoid" id="G0QX73"/>
<evidence type="ECO:0000313" key="7">
    <source>
        <dbReference type="EMBL" id="EGR30181.1"/>
    </source>
</evidence>
<dbReference type="PANTHER" id="PTHR11361:SF35">
    <property type="entry name" value="DNA MISMATCH REPAIR PROTEIN MSH2"/>
    <property type="match status" value="1"/>
</dbReference>
<keyword evidence="3" id="KW-0067">ATP-binding</keyword>
<keyword evidence="5" id="KW-0227">DNA damage</keyword>
<dbReference type="InterPro" id="IPR036187">
    <property type="entry name" value="DNA_mismatch_repair_MutS_sf"/>
</dbReference>
<comment type="similarity">
    <text evidence="1">Belongs to the DNA mismatch repair MutS family.</text>
</comment>
<keyword evidence="2" id="KW-0547">Nucleotide-binding</keyword>
<dbReference type="GO" id="GO:0005524">
    <property type="term" value="F:ATP binding"/>
    <property type="evidence" value="ECO:0007669"/>
    <property type="project" value="UniProtKB-KW"/>
</dbReference>